<evidence type="ECO:0000313" key="8">
    <source>
        <dbReference type="Proteomes" id="UP000324800"/>
    </source>
</evidence>
<dbReference type="InterPro" id="IPR011009">
    <property type="entry name" value="Kinase-like_dom_sf"/>
</dbReference>
<dbReference type="Pfam" id="PF00069">
    <property type="entry name" value="Pkinase"/>
    <property type="match status" value="2"/>
</dbReference>
<dbReference type="InterPro" id="IPR000719">
    <property type="entry name" value="Prot_kinase_dom"/>
</dbReference>
<keyword evidence="5" id="KW-0067">ATP-binding</keyword>
<comment type="caution">
    <text evidence="7">The sequence shown here is derived from an EMBL/GenBank/DDBJ whole genome shotgun (WGS) entry which is preliminary data.</text>
</comment>
<keyword evidence="4 7" id="KW-0418">Kinase</keyword>
<dbReference type="InterPro" id="IPR050660">
    <property type="entry name" value="NEK_Ser/Thr_kinase"/>
</dbReference>
<dbReference type="InterPro" id="IPR008271">
    <property type="entry name" value="Ser/Thr_kinase_AS"/>
</dbReference>
<gene>
    <name evidence="7" type="ORF">EZS28_035713</name>
</gene>
<dbReference type="GO" id="GO:0005524">
    <property type="term" value="F:ATP binding"/>
    <property type="evidence" value="ECO:0007669"/>
    <property type="project" value="UniProtKB-KW"/>
</dbReference>
<dbReference type="EC" id="2.7.11.1" evidence="1"/>
<name>A0A5J4UF88_9EUKA</name>
<evidence type="ECO:0000256" key="2">
    <source>
        <dbReference type="ARBA" id="ARBA00022679"/>
    </source>
</evidence>
<keyword evidence="3" id="KW-0547">Nucleotide-binding</keyword>
<protein>
    <recommendedName>
        <fullName evidence="1">non-specific serine/threonine protein kinase</fullName>
        <ecNumber evidence="1">2.7.11.1</ecNumber>
    </recommendedName>
</protein>
<dbReference type="SUPFAM" id="SSF56112">
    <property type="entry name" value="Protein kinase-like (PK-like)"/>
    <property type="match status" value="1"/>
</dbReference>
<dbReference type="Gene3D" id="1.10.510.10">
    <property type="entry name" value="Transferase(Phosphotransferase) domain 1"/>
    <property type="match status" value="1"/>
</dbReference>
<evidence type="ECO:0000256" key="1">
    <source>
        <dbReference type="ARBA" id="ARBA00012513"/>
    </source>
</evidence>
<dbReference type="Gene3D" id="3.30.200.20">
    <property type="entry name" value="Phosphorylase Kinase, domain 1"/>
    <property type="match status" value="1"/>
</dbReference>
<evidence type="ECO:0000256" key="3">
    <source>
        <dbReference type="ARBA" id="ARBA00022741"/>
    </source>
</evidence>
<keyword evidence="2" id="KW-0808">Transferase</keyword>
<evidence type="ECO:0000313" key="7">
    <source>
        <dbReference type="EMBL" id="KAA6368760.1"/>
    </source>
</evidence>
<sequence length="267" mass="30958">MVQILLPEIVTQNFISTWKKSDFIQKQKLGQGGFGIVRLVQEIITQKFMAWKQLNYEEKREKDLVDSEVNILLQDVWKFIAQIVFSLNQLHSNRIIHGDLKPGNVLLTNDNQIKLADFGLAQKLRESRDFITAHGGTLQYFPPEMMQGKVIETNDMSRNPPPYDNVVYISEQKLQKRKAVDVWACGVLIYELIMLQHPFIRNEEVQQFNLAAFIDRLRNENPQDLSTHFSENLKNLVKAMLEKDPTRRITTEQILLIPEVAQRLGGN</sequence>
<dbReference type="PROSITE" id="PS00108">
    <property type="entry name" value="PROTEIN_KINASE_ST"/>
    <property type="match status" value="1"/>
</dbReference>
<proteinExistence type="predicted"/>
<evidence type="ECO:0000259" key="6">
    <source>
        <dbReference type="PROSITE" id="PS50011"/>
    </source>
</evidence>
<dbReference type="GO" id="GO:0004674">
    <property type="term" value="F:protein serine/threonine kinase activity"/>
    <property type="evidence" value="ECO:0007669"/>
    <property type="project" value="UniProtKB-EC"/>
</dbReference>
<dbReference type="Proteomes" id="UP000324800">
    <property type="component" value="Unassembled WGS sequence"/>
</dbReference>
<accession>A0A5J4UF88</accession>
<dbReference type="PANTHER" id="PTHR43671">
    <property type="entry name" value="SERINE/THREONINE-PROTEIN KINASE NEK"/>
    <property type="match status" value="1"/>
</dbReference>
<dbReference type="PROSITE" id="PS50011">
    <property type="entry name" value="PROTEIN_KINASE_DOM"/>
    <property type="match status" value="1"/>
</dbReference>
<dbReference type="PANTHER" id="PTHR43671:SF13">
    <property type="entry name" value="SERINE_THREONINE-PROTEIN KINASE NEK2"/>
    <property type="match status" value="1"/>
</dbReference>
<evidence type="ECO:0000256" key="4">
    <source>
        <dbReference type="ARBA" id="ARBA00022777"/>
    </source>
</evidence>
<dbReference type="OrthoDB" id="248923at2759"/>
<feature type="domain" description="Protein kinase" evidence="6">
    <location>
        <begin position="1"/>
        <end position="260"/>
    </location>
</feature>
<dbReference type="AlphaFoldDB" id="A0A5J4UF88"/>
<organism evidence="7 8">
    <name type="scientific">Streblomastix strix</name>
    <dbReference type="NCBI Taxonomy" id="222440"/>
    <lineage>
        <taxon>Eukaryota</taxon>
        <taxon>Metamonada</taxon>
        <taxon>Preaxostyla</taxon>
        <taxon>Oxymonadida</taxon>
        <taxon>Streblomastigidae</taxon>
        <taxon>Streblomastix</taxon>
    </lineage>
</organism>
<evidence type="ECO:0000256" key="5">
    <source>
        <dbReference type="ARBA" id="ARBA00022840"/>
    </source>
</evidence>
<dbReference type="SMART" id="SM00220">
    <property type="entry name" value="S_TKc"/>
    <property type="match status" value="1"/>
</dbReference>
<reference evidence="7 8" key="1">
    <citation type="submission" date="2019-03" db="EMBL/GenBank/DDBJ databases">
        <title>Single cell metagenomics reveals metabolic interactions within the superorganism composed of flagellate Streblomastix strix and complex community of Bacteroidetes bacteria on its surface.</title>
        <authorList>
            <person name="Treitli S.C."/>
            <person name="Kolisko M."/>
            <person name="Husnik F."/>
            <person name="Keeling P."/>
            <person name="Hampl V."/>
        </authorList>
    </citation>
    <scope>NUCLEOTIDE SEQUENCE [LARGE SCALE GENOMIC DNA]</scope>
    <source>
        <strain evidence="7">ST1C</strain>
    </source>
</reference>
<dbReference type="EMBL" id="SNRW01017024">
    <property type="protein sequence ID" value="KAA6368760.1"/>
    <property type="molecule type" value="Genomic_DNA"/>
</dbReference>